<keyword evidence="1" id="KW-0732">Signal</keyword>
<dbReference type="Proteomes" id="UP000789390">
    <property type="component" value="Unassembled WGS sequence"/>
</dbReference>
<evidence type="ECO:0000313" key="3">
    <source>
        <dbReference type="Proteomes" id="UP000789390"/>
    </source>
</evidence>
<name>A0A8J2WG75_9CRUS</name>
<protein>
    <submittedName>
        <fullName evidence="2">Uncharacterized protein</fullName>
    </submittedName>
</protein>
<sequence>MRLEIVFILLLSCLSASIMAEPEPYYNNYKFLSPTYFRSGGYPYPSIAEKVGPEDVEQDSRTVEESAVEVEQVRAARQIPAVPILIEPGFNIPEDVRGGRFLMAFATSTVTATVTSTSTSVLIAICSSTSAFRTCG</sequence>
<dbReference type="EMBL" id="CAKKLH010000035">
    <property type="protein sequence ID" value="CAH0100353.1"/>
    <property type="molecule type" value="Genomic_DNA"/>
</dbReference>
<proteinExistence type="predicted"/>
<keyword evidence="3" id="KW-1185">Reference proteome</keyword>
<organism evidence="2 3">
    <name type="scientific">Daphnia galeata</name>
    <dbReference type="NCBI Taxonomy" id="27404"/>
    <lineage>
        <taxon>Eukaryota</taxon>
        <taxon>Metazoa</taxon>
        <taxon>Ecdysozoa</taxon>
        <taxon>Arthropoda</taxon>
        <taxon>Crustacea</taxon>
        <taxon>Branchiopoda</taxon>
        <taxon>Diplostraca</taxon>
        <taxon>Cladocera</taxon>
        <taxon>Anomopoda</taxon>
        <taxon>Daphniidae</taxon>
        <taxon>Daphnia</taxon>
    </lineage>
</organism>
<comment type="caution">
    <text evidence="2">The sequence shown here is derived from an EMBL/GenBank/DDBJ whole genome shotgun (WGS) entry which is preliminary data.</text>
</comment>
<feature type="signal peptide" evidence="1">
    <location>
        <begin position="1"/>
        <end position="20"/>
    </location>
</feature>
<evidence type="ECO:0000256" key="1">
    <source>
        <dbReference type="SAM" id="SignalP"/>
    </source>
</evidence>
<feature type="chain" id="PRO_5035284081" evidence="1">
    <location>
        <begin position="21"/>
        <end position="136"/>
    </location>
</feature>
<accession>A0A8J2WG75</accession>
<gene>
    <name evidence="2" type="ORF">DGAL_LOCUS2582</name>
</gene>
<dbReference type="OrthoDB" id="6371210at2759"/>
<reference evidence="2" key="1">
    <citation type="submission" date="2021-11" db="EMBL/GenBank/DDBJ databases">
        <authorList>
            <person name="Schell T."/>
        </authorList>
    </citation>
    <scope>NUCLEOTIDE SEQUENCE</scope>
    <source>
        <strain evidence="2">M5</strain>
    </source>
</reference>
<evidence type="ECO:0000313" key="2">
    <source>
        <dbReference type="EMBL" id="CAH0100353.1"/>
    </source>
</evidence>
<dbReference type="AlphaFoldDB" id="A0A8J2WG75"/>